<dbReference type="Gene3D" id="1.20.1070.10">
    <property type="entry name" value="Rhodopsin 7-helix transmembrane proteins"/>
    <property type="match status" value="1"/>
</dbReference>
<evidence type="ECO:0000256" key="4">
    <source>
        <dbReference type="ARBA" id="ARBA00022692"/>
    </source>
</evidence>
<keyword evidence="2 14" id="KW-1003">Cell membrane</keyword>
<keyword evidence="7 13" id="KW-0297">G-protein coupled receptor</keyword>
<keyword evidence="9" id="KW-1015">Disulfide bond</keyword>
<evidence type="ECO:0000256" key="7">
    <source>
        <dbReference type="ARBA" id="ARBA00023040"/>
    </source>
</evidence>
<dbReference type="InterPro" id="IPR000725">
    <property type="entry name" value="Olfact_rcpt"/>
</dbReference>
<evidence type="ECO:0000256" key="10">
    <source>
        <dbReference type="ARBA" id="ARBA00023170"/>
    </source>
</evidence>
<dbReference type="PANTHER" id="PTHR24242">
    <property type="entry name" value="G-PROTEIN COUPLED RECEPTOR"/>
    <property type="match status" value="1"/>
</dbReference>
<dbReference type="InterPro" id="IPR017452">
    <property type="entry name" value="GPCR_Rhodpsn_7TM"/>
</dbReference>
<feature type="transmembrane region" description="Helical" evidence="14">
    <location>
        <begin position="26"/>
        <end position="50"/>
    </location>
</feature>
<dbReference type="PRINTS" id="PR00245">
    <property type="entry name" value="OLFACTORYR"/>
</dbReference>
<feature type="non-terminal residue" evidence="16">
    <location>
        <position position="317"/>
    </location>
</feature>
<dbReference type="PROSITE" id="PS50262">
    <property type="entry name" value="G_PROTEIN_RECEP_F1_2"/>
    <property type="match status" value="1"/>
</dbReference>
<comment type="similarity">
    <text evidence="13">Belongs to the G-protein coupled receptor 1 family.</text>
</comment>
<evidence type="ECO:0000256" key="11">
    <source>
        <dbReference type="ARBA" id="ARBA00023180"/>
    </source>
</evidence>
<comment type="caution">
    <text evidence="16">The sequence shown here is derived from an EMBL/GenBank/DDBJ whole genome shotgun (WGS) entry which is preliminary data.</text>
</comment>
<dbReference type="PANTHER" id="PTHR24242:SF359">
    <property type="entry name" value="ODORANT RECEPTOR-RELATED"/>
    <property type="match status" value="1"/>
</dbReference>
<name>A0ABS2YXK5_POLSE</name>
<keyword evidence="11" id="KW-0325">Glycoprotein</keyword>
<evidence type="ECO:0000256" key="3">
    <source>
        <dbReference type="ARBA" id="ARBA00022606"/>
    </source>
</evidence>
<dbReference type="Proteomes" id="UP001166052">
    <property type="component" value="Unassembled WGS sequence"/>
</dbReference>
<keyword evidence="4 13" id="KW-0812">Transmembrane</keyword>
<evidence type="ECO:0000256" key="1">
    <source>
        <dbReference type="ARBA" id="ARBA00004651"/>
    </source>
</evidence>
<organism evidence="16 17">
    <name type="scientific">Polypterus senegalus</name>
    <name type="common">Senegal bichir</name>
    <dbReference type="NCBI Taxonomy" id="55291"/>
    <lineage>
        <taxon>Eukaryota</taxon>
        <taxon>Metazoa</taxon>
        <taxon>Chordata</taxon>
        <taxon>Craniata</taxon>
        <taxon>Vertebrata</taxon>
        <taxon>Euteleostomi</taxon>
        <taxon>Actinopterygii</taxon>
        <taxon>Polypteriformes</taxon>
        <taxon>Polypteridae</taxon>
        <taxon>Polypterus</taxon>
    </lineage>
</organism>
<evidence type="ECO:0000256" key="9">
    <source>
        <dbReference type="ARBA" id="ARBA00023157"/>
    </source>
</evidence>
<dbReference type="EMBL" id="JAAWVN010012997">
    <property type="protein sequence ID" value="MBN3291515.1"/>
    <property type="molecule type" value="Genomic_DNA"/>
</dbReference>
<evidence type="ECO:0000256" key="2">
    <source>
        <dbReference type="ARBA" id="ARBA00022475"/>
    </source>
</evidence>
<evidence type="ECO:0000313" key="17">
    <source>
        <dbReference type="Proteomes" id="UP001166052"/>
    </source>
</evidence>
<keyword evidence="8 14" id="KW-0472">Membrane</keyword>
<dbReference type="PRINTS" id="PR00237">
    <property type="entry name" value="GPCRRHODOPSN"/>
</dbReference>
<proteinExistence type="inferred from homology"/>
<keyword evidence="5 14" id="KW-0552">Olfaction</keyword>
<evidence type="ECO:0000256" key="12">
    <source>
        <dbReference type="ARBA" id="ARBA00023224"/>
    </source>
</evidence>
<evidence type="ECO:0000259" key="15">
    <source>
        <dbReference type="PROSITE" id="PS50262"/>
    </source>
</evidence>
<comment type="subcellular location">
    <subcellularLocation>
        <location evidence="1 14">Cell membrane</location>
        <topology evidence="1 14">Multi-pass membrane protein</topology>
    </subcellularLocation>
</comment>
<feature type="domain" description="G-protein coupled receptors family 1 profile" evidence="15">
    <location>
        <begin position="42"/>
        <end position="292"/>
    </location>
</feature>
<evidence type="ECO:0000256" key="5">
    <source>
        <dbReference type="ARBA" id="ARBA00022725"/>
    </source>
</evidence>
<dbReference type="SUPFAM" id="SSF81321">
    <property type="entry name" value="Family A G protein-coupled receptor-like"/>
    <property type="match status" value="1"/>
</dbReference>
<reference evidence="16" key="1">
    <citation type="journal article" date="2021" name="Cell">
        <title>Tracing the genetic footprints of vertebrate landing in non-teleost ray-finned fishes.</title>
        <authorList>
            <person name="Bi X."/>
            <person name="Wang K."/>
            <person name="Yang L."/>
            <person name="Pan H."/>
            <person name="Jiang H."/>
            <person name="Wei Q."/>
            <person name="Fang M."/>
            <person name="Yu H."/>
            <person name="Zhu C."/>
            <person name="Cai Y."/>
            <person name="He Y."/>
            <person name="Gan X."/>
            <person name="Zeng H."/>
            <person name="Yu D."/>
            <person name="Zhu Y."/>
            <person name="Jiang H."/>
            <person name="Qiu Q."/>
            <person name="Yang H."/>
            <person name="Zhang Y.E."/>
            <person name="Wang W."/>
            <person name="Zhu M."/>
            <person name="He S."/>
            <person name="Zhang G."/>
        </authorList>
    </citation>
    <scope>NUCLEOTIDE SEQUENCE</scope>
    <source>
        <strain evidence="16">Bchr_001</strain>
    </source>
</reference>
<feature type="transmembrane region" description="Helical" evidence="14">
    <location>
        <begin position="142"/>
        <end position="165"/>
    </location>
</feature>
<keyword evidence="17" id="KW-1185">Reference proteome</keyword>
<keyword evidence="12 13" id="KW-0807">Transducer</keyword>
<sequence length="317" mass="35911">MNQTKEPIQEFIIVGFPGFQDKNSRSMLFCVLLTVYILILLANALIVITIMCDESLQSPMYILFYCLAVIDTFISTTTVPKLLEVLSSSRSSISITACFVQMFSYHTFSNAESILLGLMAYDRYLAICRPLHYYTNTSNSLVIKQIICCWICAVMILIVPIILVIRLQFCDQNKLVHFFCDYSAVLKLACSDTLLISYVGLGFGLSALVIPLIYILYSYSRIIHSVLKITKVDGRLKAFSTCSTHLMIISVFYIVGAGVFISNRIPGTSIDMRIMIGLVQNLFPPVMNPIIYCLRSKEIRESFVKTLKKNRIFPKRN</sequence>
<keyword evidence="3 14" id="KW-0716">Sensory transduction</keyword>
<evidence type="ECO:0000256" key="8">
    <source>
        <dbReference type="ARBA" id="ARBA00023136"/>
    </source>
</evidence>
<evidence type="ECO:0000256" key="6">
    <source>
        <dbReference type="ARBA" id="ARBA00022989"/>
    </source>
</evidence>
<feature type="transmembrane region" description="Helical" evidence="14">
    <location>
        <begin position="238"/>
        <end position="262"/>
    </location>
</feature>
<feature type="non-terminal residue" evidence="16">
    <location>
        <position position="1"/>
    </location>
</feature>
<protein>
    <recommendedName>
        <fullName evidence="14">Olfactory receptor</fullName>
    </recommendedName>
</protein>
<evidence type="ECO:0000256" key="13">
    <source>
        <dbReference type="RuleBase" id="RU000688"/>
    </source>
</evidence>
<feature type="transmembrane region" description="Helical" evidence="14">
    <location>
        <begin position="195"/>
        <end position="217"/>
    </location>
</feature>
<keyword evidence="6 14" id="KW-1133">Transmembrane helix</keyword>
<evidence type="ECO:0000256" key="14">
    <source>
        <dbReference type="RuleBase" id="RU363047"/>
    </source>
</evidence>
<dbReference type="InterPro" id="IPR000276">
    <property type="entry name" value="GPCR_Rhodpsn"/>
</dbReference>
<gene>
    <name evidence="16" type="primary">Or3a1</name>
    <name evidence="16" type="ORF">GTO92_0011579</name>
</gene>
<dbReference type="InterPro" id="IPR050939">
    <property type="entry name" value="Olfactory_GPCR1"/>
</dbReference>
<dbReference type="Pfam" id="PF13853">
    <property type="entry name" value="7tm_4"/>
    <property type="match status" value="1"/>
</dbReference>
<evidence type="ECO:0000313" key="16">
    <source>
        <dbReference type="EMBL" id="MBN3291515.1"/>
    </source>
</evidence>
<feature type="transmembrane region" description="Helical" evidence="14">
    <location>
        <begin position="62"/>
        <end position="83"/>
    </location>
</feature>
<feature type="transmembrane region" description="Helical" evidence="14">
    <location>
        <begin position="274"/>
        <end position="294"/>
    </location>
</feature>
<dbReference type="PROSITE" id="PS00237">
    <property type="entry name" value="G_PROTEIN_RECEP_F1_1"/>
    <property type="match status" value="1"/>
</dbReference>
<accession>A0ABS2YXK5</accession>
<keyword evidence="10 13" id="KW-0675">Receptor</keyword>